<organism evidence="1 2">
    <name type="scientific">Mycena pura</name>
    <dbReference type="NCBI Taxonomy" id="153505"/>
    <lineage>
        <taxon>Eukaryota</taxon>
        <taxon>Fungi</taxon>
        <taxon>Dikarya</taxon>
        <taxon>Basidiomycota</taxon>
        <taxon>Agaricomycotina</taxon>
        <taxon>Agaricomycetes</taxon>
        <taxon>Agaricomycetidae</taxon>
        <taxon>Agaricales</taxon>
        <taxon>Marasmiineae</taxon>
        <taxon>Mycenaceae</taxon>
        <taxon>Mycena</taxon>
    </lineage>
</organism>
<name>A0AAD6YUN7_9AGAR</name>
<accession>A0AAD6YUN7</accession>
<evidence type="ECO:0000313" key="2">
    <source>
        <dbReference type="Proteomes" id="UP001219525"/>
    </source>
</evidence>
<dbReference type="AlphaFoldDB" id="A0AAD6YUN7"/>
<dbReference type="Proteomes" id="UP001219525">
    <property type="component" value="Unassembled WGS sequence"/>
</dbReference>
<evidence type="ECO:0000313" key="1">
    <source>
        <dbReference type="EMBL" id="KAJ7230124.1"/>
    </source>
</evidence>
<sequence length="368" mass="40843">MCPYCGGEEPAEVASLFVSRDIYRIPQSLHVYQISEIGPHGSNTSAKKNWYNAPNEFYFDRQSNIHYLSAAGPAPPALPAHVHSFPMFQHEHWRQALNEANVKIILFAGNDTHQLNASLRRELLATCMACRKMHIRYRVAEDSDAAVKPLDGVRSLGRGEYSWPPSEFTTSGISKGLYVQLVLSTMSDQPSWLIMISTWMASRTLSGPGWLNRELGAGEAGARPVVDVNVEVKIRAQSEGGTLEVRCRLDSFEVITTICTCQNATSAGLMLHHVHEILMCPIWDAWHGSVKRVEGSGTRYAEHITVTSLGYFGSGNEMTVHSLETNVAVDTDWMTPHKALYKRPSGWGILSHSGAPLHASSEPYQFDF</sequence>
<dbReference type="EMBL" id="JARJCW010000001">
    <property type="protein sequence ID" value="KAJ7230124.1"/>
    <property type="molecule type" value="Genomic_DNA"/>
</dbReference>
<proteinExistence type="predicted"/>
<keyword evidence="2" id="KW-1185">Reference proteome</keyword>
<protein>
    <submittedName>
        <fullName evidence="1">Uncharacterized protein</fullName>
    </submittedName>
</protein>
<reference evidence="1" key="1">
    <citation type="submission" date="2023-03" db="EMBL/GenBank/DDBJ databases">
        <title>Massive genome expansion in bonnet fungi (Mycena s.s.) driven by repeated elements and novel gene families across ecological guilds.</title>
        <authorList>
            <consortium name="Lawrence Berkeley National Laboratory"/>
            <person name="Harder C.B."/>
            <person name="Miyauchi S."/>
            <person name="Viragh M."/>
            <person name="Kuo A."/>
            <person name="Thoen E."/>
            <person name="Andreopoulos B."/>
            <person name="Lu D."/>
            <person name="Skrede I."/>
            <person name="Drula E."/>
            <person name="Henrissat B."/>
            <person name="Morin E."/>
            <person name="Kohler A."/>
            <person name="Barry K."/>
            <person name="LaButti K."/>
            <person name="Morin E."/>
            <person name="Salamov A."/>
            <person name="Lipzen A."/>
            <person name="Mereny Z."/>
            <person name="Hegedus B."/>
            <person name="Baldrian P."/>
            <person name="Stursova M."/>
            <person name="Weitz H."/>
            <person name="Taylor A."/>
            <person name="Grigoriev I.V."/>
            <person name="Nagy L.G."/>
            <person name="Martin F."/>
            <person name="Kauserud H."/>
        </authorList>
    </citation>
    <scope>NUCLEOTIDE SEQUENCE</scope>
    <source>
        <strain evidence="1">9144</strain>
    </source>
</reference>
<gene>
    <name evidence="1" type="ORF">GGX14DRAFT_384078</name>
</gene>
<comment type="caution">
    <text evidence="1">The sequence shown here is derived from an EMBL/GenBank/DDBJ whole genome shotgun (WGS) entry which is preliminary data.</text>
</comment>